<reference evidence="1 2" key="1">
    <citation type="submission" date="2020-05" db="EMBL/GenBank/DDBJ databases">
        <title>Genomic Encyclopedia of Type Strains, Phase III (KMG-III): the genomes of soil and plant-associated and newly described type strains.</title>
        <authorList>
            <person name="Whitman W."/>
        </authorList>
    </citation>
    <scope>NUCLEOTIDE SEQUENCE [LARGE SCALE GENOMIC DNA]</scope>
    <source>
        <strain evidence="1 2">KCTC 19046</strain>
    </source>
</reference>
<protein>
    <submittedName>
        <fullName evidence="1">Uncharacterized protein</fullName>
    </submittedName>
</protein>
<sequence length="286" mass="28061">MRDPRRRAPGVVLAVLLALVLIGSAGPAWAWWVVDAQTDAPDPVAAGTVDVQVAGLGNELVGPGGTVAFPALSLTGAFPGSGDSEIVTVRNASSRSVTVTATMTRTGSLTTAFTTLATFGGTDTGPSCSGGSGATTTIAAGGTASLCLAVGLSATAPTATQGQSGGVTTTLTATLPGTSWTDQGTITSGAVSAGVVAAPVLSCGPLGVLSVTFNWTAVTGATSYLVNFGAGGSQTATQTGTSRTIVTAINGGTAWVRAQRNFGQTTWTSVPSNTRSYTVAVVSLCG</sequence>
<proteinExistence type="predicted"/>
<evidence type="ECO:0000313" key="1">
    <source>
        <dbReference type="EMBL" id="NOV97942.1"/>
    </source>
</evidence>
<dbReference type="EMBL" id="JABEZU010000003">
    <property type="protein sequence ID" value="NOV97942.1"/>
    <property type="molecule type" value="Genomic_DNA"/>
</dbReference>
<evidence type="ECO:0000313" key="2">
    <source>
        <dbReference type="Proteomes" id="UP000757540"/>
    </source>
</evidence>
<gene>
    <name evidence="1" type="ORF">HDG69_002527</name>
</gene>
<comment type="caution">
    <text evidence="1">The sequence shown here is derived from an EMBL/GenBank/DDBJ whole genome shotgun (WGS) entry which is preliminary data.</text>
</comment>
<accession>A0ABX2A508</accession>
<organism evidence="1 2">
    <name type="scientific">Isoptericola halotolerans</name>
    <dbReference type="NCBI Taxonomy" id="300560"/>
    <lineage>
        <taxon>Bacteria</taxon>
        <taxon>Bacillati</taxon>
        <taxon>Actinomycetota</taxon>
        <taxon>Actinomycetes</taxon>
        <taxon>Micrococcales</taxon>
        <taxon>Promicromonosporaceae</taxon>
        <taxon>Isoptericola</taxon>
    </lineage>
</organism>
<name>A0ABX2A508_9MICO</name>
<dbReference type="RefSeq" id="WP_171784181.1">
    <property type="nucleotide sequence ID" value="NZ_BAAAML010000005.1"/>
</dbReference>
<dbReference type="Proteomes" id="UP000757540">
    <property type="component" value="Unassembled WGS sequence"/>
</dbReference>
<keyword evidence="2" id="KW-1185">Reference proteome</keyword>